<sequence>ILDIYLAAGKYRHVSDPLCEPKNTFVRLPSFIQLLAVGAVAKIFPVKPPERKNGVGNKAMVTGTSTMVSTSSSAD</sequence>
<name>A0ABQ6MVA5_9STRA</name>
<proteinExistence type="predicted"/>
<comment type="caution">
    <text evidence="1">The sequence shown here is derived from an EMBL/GenBank/DDBJ whole genome shotgun (WGS) entry which is preliminary data.</text>
</comment>
<feature type="non-terminal residue" evidence="1">
    <location>
        <position position="1"/>
    </location>
</feature>
<gene>
    <name evidence="1" type="ORF">TeGR_g13759</name>
</gene>
<evidence type="ECO:0000313" key="2">
    <source>
        <dbReference type="Proteomes" id="UP001165060"/>
    </source>
</evidence>
<reference evidence="1 2" key="1">
    <citation type="journal article" date="2023" name="Commun. Biol.">
        <title>Genome analysis of Parmales, the sister group of diatoms, reveals the evolutionary specialization of diatoms from phago-mixotrophs to photoautotrophs.</title>
        <authorList>
            <person name="Ban H."/>
            <person name="Sato S."/>
            <person name="Yoshikawa S."/>
            <person name="Yamada K."/>
            <person name="Nakamura Y."/>
            <person name="Ichinomiya M."/>
            <person name="Sato N."/>
            <person name="Blanc-Mathieu R."/>
            <person name="Endo H."/>
            <person name="Kuwata A."/>
            <person name="Ogata H."/>
        </authorList>
    </citation>
    <scope>NUCLEOTIDE SEQUENCE [LARGE SCALE GENOMIC DNA]</scope>
</reference>
<protein>
    <submittedName>
        <fullName evidence="1">Uncharacterized protein</fullName>
    </submittedName>
</protein>
<dbReference type="Proteomes" id="UP001165060">
    <property type="component" value="Unassembled WGS sequence"/>
</dbReference>
<evidence type="ECO:0000313" key="1">
    <source>
        <dbReference type="EMBL" id="GMI33210.1"/>
    </source>
</evidence>
<keyword evidence="2" id="KW-1185">Reference proteome</keyword>
<accession>A0ABQ6MVA5</accession>
<dbReference type="EMBL" id="BRYB01006086">
    <property type="protein sequence ID" value="GMI33210.1"/>
    <property type="molecule type" value="Genomic_DNA"/>
</dbReference>
<organism evidence="1 2">
    <name type="scientific">Tetraparma gracilis</name>
    <dbReference type="NCBI Taxonomy" id="2962635"/>
    <lineage>
        <taxon>Eukaryota</taxon>
        <taxon>Sar</taxon>
        <taxon>Stramenopiles</taxon>
        <taxon>Ochrophyta</taxon>
        <taxon>Bolidophyceae</taxon>
        <taxon>Parmales</taxon>
        <taxon>Triparmaceae</taxon>
        <taxon>Tetraparma</taxon>
    </lineage>
</organism>